<dbReference type="SMART" id="SM00487">
    <property type="entry name" value="DEXDc"/>
    <property type="match status" value="1"/>
</dbReference>
<dbReference type="Pfam" id="PF07717">
    <property type="entry name" value="OB_NTP_bind"/>
    <property type="match status" value="1"/>
</dbReference>
<evidence type="ECO:0000259" key="7">
    <source>
        <dbReference type="PROSITE" id="PS51194"/>
    </source>
</evidence>
<dbReference type="CTD" id="9704"/>
<dbReference type="InterPro" id="IPR001650">
    <property type="entry name" value="Helicase_C-like"/>
</dbReference>
<feature type="compositionally biased region" description="Basic residues" evidence="5">
    <location>
        <begin position="760"/>
        <end position="771"/>
    </location>
</feature>
<accession>A0AAJ7TRF6</accession>
<feature type="region of interest" description="Disordered" evidence="5">
    <location>
        <begin position="754"/>
        <end position="814"/>
    </location>
</feature>
<dbReference type="GO" id="GO:0004386">
    <property type="term" value="F:helicase activity"/>
    <property type="evidence" value="ECO:0007669"/>
    <property type="project" value="UniProtKB-KW"/>
</dbReference>
<dbReference type="GO" id="GO:0016787">
    <property type="term" value="F:hydrolase activity"/>
    <property type="evidence" value="ECO:0007669"/>
    <property type="project" value="UniProtKB-KW"/>
</dbReference>
<gene>
    <name evidence="9" type="primary">DHX34</name>
</gene>
<dbReference type="InterPro" id="IPR011709">
    <property type="entry name" value="DEAD-box_helicase_OB_fold"/>
</dbReference>
<dbReference type="InterPro" id="IPR027417">
    <property type="entry name" value="P-loop_NTPase"/>
</dbReference>
<dbReference type="GO" id="GO:0003723">
    <property type="term" value="F:RNA binding"/>
    <property type="evidence" value="ECO:0007669"/>
    <property type="project" value="TreeGrafter"/>
</dbReference>
<dbReference type="CDD" id="cd18791">
    <property type="entry name" value="SF2_C_RHA"/>
    <property type="match status" value="1"/>
</dbReference>
<keyword evidence="1" id="KW-0547">Nucleotide-binding</keyword>
<dbReference type="SMART" id="SM00847">
    <property type="entry name" value="HA2"/>
    <property type="match status" value="1"/>
</dbReference>
<keyword evidence="3 9" id="KW-0347">Helicase</keyword>
<feature type="domain" description="Helicase ATP-binding" evidence="6">
    <location>
        <begin position="221"/>
        <end position="381"/>
    </location>
</feature>
<organism evidence="8 9">
    <name type="scientific">Petromyzon marinus</name>
    <name type="common">Sea lamprey</name>
    <dbReference type="NCBI Taxonomy" id="7757"/>
    <lineage>
        <taxon>Eukaryota</taxon>
        <taxon>Metazoa</taxon>
        <taxon>Chordata</taxon>
        <taxon>Craniata</taxon>
        <taxon>Vertebrata</taxon>
        <taxon>Cyclostomata</taxon>
        <taxon>Hyperoartia</taxon>
        <taxon>Petromyzontiformes</taxon>
        <taxon>Petromyzontidae</taxon>
        <taxon>Petromyzon</taxon>
    </lineage>
</organism>
<proteinExistence type="predicted"/>
<keyword evidence="2" id="KW-0378">Hydrolase</keyword>
<evidence type="ECO:0000256" key="3">
    <source>
        <dbReference type="ARBA" id="ARBA00022806"/>
    </source>
</evidence>
<dbReference type="FunFam" id="3.40.50.300:FF:000540">
    <property type="entry name" value="probable ATP-dependent RNA helicase DHX34"/>
    <property type="match status" value="1"/>
</dbReference>
<keyword evidence="4" id="KW-0067">ATP-binding</keyword>
<evidence type="ECO:0000256" key="4">
    <source>
        <dbReference type="ARBA" id="ARBA00022840"/>
    </source>
</evidence>
<dbReference type="InterPro" id="IPR056382">
    <property type="entry name" value="DHX34_Znf-C2H2"/>
</dbReference>
<feature type="compositionally biased region" description="Acidic residues" evidence="5">
    <location>
        <begin position="793"/>
        <end position="807"/>
    </location>
</feature>
<feature type="region of interest" description="Disordered" evidence="5">
    <location>
        <begin position="93"/>
        <end position="175"/>
    </location>
</feature>
<dbReference type="PROSITE" id="PS51194">
    <property type="entry name" value="HELICASE_CTER"/>
    <property type="match status" value="1"/>
</dbReference>
<dbReference type="PANTHER" id="PTHR18934">
    <property type="entry name" value="ATP-DEPENDENT RNA HELICASE"/>
    <property type="match status" value="1"/>
</dbReference>
<dbReference type="PANTHER" id="PTHR18934:SF221">
    <property type="entry name" value="ATP-DEPENDENT RNA HELICASE DHX34-RELATED"/>
    <property type="match status" value="1"/>
</dbReference>
<dbReference type="Pfam" id="PF04408">
    <property type="entry name" value="WHD_HA2"/>
    <property type="match status" value="1"/>
</dbReference>
<dbReference type="PROSITE" id="PS51192">
    <property type="entry name" value="HELICASE_ATP_BIND_1"/>
    <property type="match status" value="1"/>
</dbReference>
<dbReference type="Gene3D" id="1.20.120.1080">
    <property type="match status" value="1"/>
</dbReference>
<dbReference type="Pfam" id="PF00271">
    <property type="entry name" value="Helicase_C"/>
    <property type="match status" value="1"/>
</dbReference>
<dbReference type="InterPro" id="IPR014001">
    <property type="entry name" value="Helicase_ATP-bd"/>
</dbReference>
<dbReference type="Pfam" id="PF21010">
    <property type="entry name" value="HA2_C"/>
    <property type="match status" value="1"/>
</dbReference>
<evidence type="ECO:0000313" key="8">
    <source>
        <dbReference type="Proteomes" id="UP001318040"/>
    </source>
</evidence>
<evidence type="ECO:0000256" key="2">
    <source>
        <dbReference type="ARBA" id="ARBA00022801"/>
    </source>
</evidence>
<dbReference type="SMART" id="SM00490">
    <property type="entry name" value="HELICc"/>
    <property type="match status" value="1"/>
</dbReference>
<dbReference type="Pfam" id="PF24485">
    <property type="entry name" value="zf-C2H2_DHX34"/>
    <property type="match status" value="1"/>
</dbReference>
<evidence type="ECO:0000259" key="6">
    <source>
        <dbReference type="PROSITE" id="PS51192"/>
    </source>
</evidence>
<dbReference type="Pfam" id="PF00270">
    <property type="entry name" value="DEAD"/>
    <property type="match status" value="1"/>
</dbReference>
<dbReference type="InterPro" id="IPR011545">
    <property type="entry name" value="DEAD/DEAH_box_helicase_dom"/>
</dbReference>
<dbReference type="AlphaFoldDB" id="A0AAJ7TRF6"/>
<feature type="domain" description="Helicase C-terminal" evidence="7">
    <location>
        <begin position="417"/>
        <end position="585"/>
    </location>
</feature>
<dbReference type="RefSeq" id="XP_032822699.1">
    <property type="nucleotide sequence ID" value="XM_032966808.1"/>
</dbReference>
<sequence length="1217" mass="135878">MSRSAWWGERHRAELDALFFPRGALSGLPEPGSARHSDFWLFLGRFQARQAKQGPQAGPGSVTTGGALGLPAVYDRQHRINVTLAVPELAERLARPAHRGGGDPGGEKRGGRGERGDRGEIEERRYRGERGDGSNRGERSERDVRGERGERRRSGRWDQRPPGEGGQEEEEDGLTPARLREFQAVLLHYVDFCQKQQMSRLAKLRRDQRNLPIHEYRDQLVELVRAHQVVVVAGDTGCGKSTQVPQYLLSAGMSRVACTQPRRIACMSLAKRVSYESLGEHGSQIGYQIRFETSKTAATKVLFLTEGLLLRQMQTEGFMSRYDVLILDEVHERHLHCDLLLGVLRELLPLRDDLRLVLMSATINIQLFSRYLGDAPVLQVPGRLYPIQVIYRPVPEEEKTGKSERIDPRPYLRIMQSIDHKYPADERGDLLVFLSGMADIARVAEAAQSYAVETKRWIVLQLHSTLSAEQQDKVFDLAPEGVRKCIVSTNIAETSVTIDGVRFIVDSGKVKEMSYDPKAKMQRLQEFWISRASAEQRKGRAGRTGPGVCFRLYAESEYDALEPYAVPEVQRVPLDSVVLQMKSMGLGDPRLFGFLEPPPASSLETSMQFLQEQGALDEQEELTPIGRVLATLPLDVLTGKMLLVGCVLGAVEPVLTIAAAMSVQSPFHRNAHTNPDCSRARRSLESDHGDPLTLLNVFNEWVQVKSGGQVPSRKWCKRHGLEEQRLYEIANLQRQFKELLVQFGLLGGGEEPVRDSVQRVRQHGERRRLHQLRREHEQRGPQKRKLLRLQDGGLEEDDGGDDGEDDGASGSSKTIDIQDVKFKLRHDVGRLHASSQSSRGLSRRQLSVLKMVLCSGLYPQLAIPDECNAARKDSDQVFHTRSKPFVVLHPTAVFANSPELLAPPEEREDTRPVTAAPRKSGQSHRHQLLAYASLLETTKPYLVNSMRVPALQALLLFARSLDTSADCRRVVADGWLELSLGDAEQAQQVLWAAVQQRESWERLLRSHLLSGGAVATRGVQLGPRLEPQAQARLKETLTEQLAEFLESKVEYTMRRLGGLEMKTLYVGPSEAVNAEPDGPGLFPMAQSRPHATKGGVAVNSYLTYGCLLRDDIWPQEGSDSMYGECLRVFWTCPRCELHMPLTPLERLQHSDACSRGAEQQEGASAAATSQGPGCTGTMPARLQQLYHCDECGQDLQLAPTEILKHKRSHKDGSGHST</sequence>
<dbReference type="KEGG" id="pmrn:116949449"/>
<dbReference type="GO" id="GO:0005524">
    <property type="term" value="F:ATP binding"/>
    <property type="evidence" value="ECO:0007669"/>
    <property type="project" value="UniProtKB-KW"/>
</dbReference>
<reference evidence="9" key="1">
    <citation type="submission" date="2025-08" db="UniProtKB">
        <authorList>
            <consortium name="RefSeq"/>
        </authorList>
    </citation>
    <scope>IDENTIFICATION</scope>
    <source>
        <tissue evidence="9">Sperm</tissue>
    </source>
</reference>
<evidence type="ECO:0000256" key="5">
    <source>
        <dbReference type="SAM" id="MobiDB-lite"/>
    </source>
</evidence>
<evidence type="ECO:0000256" key="1">
    <source>
        <dbReference type="ARBA" id="ARBA00022741"/>
    </source>
</evidence>
<feature type="region of interest" description="Disordered" evidence="5">
    <location>
        <begin position="900"/>
        <end position="920"/>
    </location>
</feature>
<dbReference type="FunFam" id="1.20.120.1080:FF:000005">
    <property type="entry name" value="ATP-dependent helicase HrpA"/>
    <property type="match status" value="1"/>
</dbReference>
<dbReference type="InterPro" id="IPR048333">
    <property type="entry name" value="HA2_WH"/>
</dbReference>
<dbReference type="Gene3D" id="3.40.50.300">
    <property type="entry name" value="P-loop containing nucleotide triphosphate hydrolases"/>
    <property type="match status" value="2"/>
</dbReference>
<dbReference type="SUPFAM" id="SSF52540">
    <property type="entry name" value="P-loop containing nucleoside triphosphate hydrolases"/>
    <property type="match status" value="1"/>
</dbReference>
<feature type="compositionally biased region" description="Basic and acidic residues" evidence="5">
    <location>
        <begin position="105"/>
        <end position="161"/>
    </location>
</feature>
<dbReference type="FunFam" id="3.40.50.300:FF:000725">
    <property type="entry name" value="probable ATP-dependent RNA helicase DHX34"/>
    <property type="match status" value="1"/>
</dbReference>
<dbReference type="InterPro" id="IPR007502">
    <property type="entry name" value="Helicase-assoc_dom"/>
</dbReference>
<protein>
    <submittedName>
        <fullName evidence="9">Probable ATP-dependent RNA helicase DHX34 isoform X1</fullName>
    </submittedName>
</protein>
<keyword evidence="8" id="KW-1185">Reference proteome</keyword>
<name>A0AAJ7TRF6_PETMA</name>
<dbReference type="Proteomes" id="UP001318040">
    <property type="component" value="Chromosome 36"/>
</dbReference>
<evidence type="ECO:0000313" key="9">
    <source>
        <dbReference type="RefSeq" id="XP_032822699.1"/>
    </source>
</evidence>